<keyword evidence="3" id="KW-1185">Reference proteome</keyword>
<proteinExistence type="predicted"/>
<dbReference type="KEGG" id="ehx:EMIHUDRAFT_309506"/>
<dbReference type="AlphaFoldDB" id="A0A0D3KBN9"/>
<feature type="compositionally biased region" description="Gly residues" evidence="1">
    <location>
        <begin position="42"/>
        <end position="51"/>
    </location>
</feature>
<accession>A0A0D3KBN9</accession>
<dbReference type="EnsemblProtists" id="EOD33174">
    <property type="protein sequence ID" value="EOD33174"/>
    <property type="gene ID" value="EMIHUDRAFT_309506"/>
</dbReference>
<evidence type="ECO:0000313" key="3">
    <source>
        <dbReference type="Proteomes" id="UP000013827"/>
    </source>
</evidence>
<evidence type="ECO:0000313" key="2">
    <source>
        <dbReference type="EnsemblProtists" id="EOD33174"/>
    </source>
</evidence>
<evidence type="ECO:0000256" key="1">
    <source>
        <dbReference type="SAM" id="MobiDB-lite"/>
    </source>
</evidence>
<name>A0A0D3KBN9_EMIH1</name>
<sequence length="66" mass="6842">MGSSLAREGWEGLVSLSHGRAGVRWETGHPIGGWTTRNWSGEGRGAGCGDGRGPRAPRVRGGVGID</sequence>
<reference evidence="3" key="1">
    <citation type="journal article" date="2013" name="Nature">
        <title>Pan genome of the phytoplankton Emiliania underpins its global distribution.</title>
        <authorList>
            <person name="Read B.A."/>
            <person name="Kegel J."/>
            <person name="Klute M.J."/>
            <person name="Kuo A."/>
            <person name="Lefebvre S.C."/>
            <person name="Maumus F."/>
            <person name="Mayer C."/>
            <person name="Miller J."/>
            <person name="Monier A."/>
            <person name="Salamov A."/>
            <person name="Young J."/>
            <person name="Aguilar M."/>
            <person name="Claverie J.M."/>
            <person name="Frickenhaus S."/>
            <person name="Gonzalez K."/>
            <person name="Herman E.K."/>
            <person name="Lin Y.C."/>
            <person name="Napier J."/>
            <person name="Ogata H."/>
            <person name="Sarno A.F."/>
            <person name="Shmutz J."/>
            <person name="Schroeder D."/>
            <person name="de Vargas C."/>
            <person name="Verret F."/>
            <person name="von Dassow P."/>
            <person name="Valentin K."/>
            <person name="Van de Peer Y."/>
            <person name="Wheeler G."/>
            <person name="Dacks J.B."/>
            <person name="Delwiche C.F."/>
            <person name="Dyhrman S.T."/>
            <person name="Glockner G."/>
            <person name="John U."/>
            <person name="Richards T."/>
            <person name="Worden A.Z."/>
            <person name="Zhang X."/>
            <person name="Grigoriev I.V."/>
            <person name="Allen A.E."/>
            <person name="Bidle K."/>
            <person name="Borodovsky M."/>
            <person name="Bowler C."/>
            <person name="Brownlee C."/>
            <person name="Cock J.M."/>
            <person name="Elias M."/>
            <person name="Gladyshev V.N."/>
            <person name="Groth M."/>
            <person name="Guda C."/>
            <person name="Hadaegh A."/>
            <person name="Iglesias-Rodriguez M.D."/>
            <person name="Jenkins J."/>
            <person name="Jones B.M."/>
            <person name="Lawson T."/>
            <person name="Leese F."/>
            <person name="Lindquist E."/>
            <person name="Lobanov A."/>
            <person name="Lomsadze A."/>
            <person name="Malik S.B."/>
            <person name="Marsh M.E."/>
            <person name="Mackinder L."/>
            <person name="Mock T."/>
            <person name="Mueller-Roeber B."/>
            <person name="Pagarete A."/>
            <person name="Parker M."/>
            <person name="Probert I."/>
            <person name="Quesneville H."/>
            <person name="Raines C."/>
            <person name="Rensing S.A."/>
            <person name="Riano-Pachon D.M."/>
            <person name="Richier S."/>
            <person name="Rokitta S."/>
            <person name="Shiraiwa Y."/>
            <person name="Soanes D.M."/>
            <person name="van der Giezen M."/>
            <person name="Wahlund T.M."/>
            <person name="Williams B."/>
            <person name="Wilson W."/>
            <person name="Wolfe G."/>
            <person name="Wurch L.L."/>
        </authorList>
    </citation>
    <scope>NUCLEOTIDE SEQUENCE</scope>
</reference>
<reference evidence="2" key="2">
    <citation type="submission" date="2024-10" db="UniProtKB">
        <authorList>
            <consortium name="EnsemblProtists"/>
        </authorList>
    </citation>
    <scope>IDENTIFICATION</scope>
</reference>
<dbReference type="Proteomes" id="UP000013827">
    <property type="component" value="Unassembled WGS sequence"/>
</dbReference>
<dbReference type="PaxDb" id="2903-EOD33174"/>
<dbReference type="GeneID" id="17278445"/>
<feature type="region of interest" description="Disordered" evidence="1">
    <location>
        <begin position="24"/>
        <end position="66"/>
    </location>
</feature>
<dbReference type="HOGENOM" id="CLU_2836600_0_0_1"/>
<protein>
    <submittedName>
        <fullName evidence="2">Uncharacterized protein</fullName>
    </submittedName>
</protein>
<organism evidence="2 3">
    <name type="scientific">Emiliania huxleyi (strain CCMP1516)</name>
    <dbReference type="NCBI Taxonomy" id="280463"/>
    <lineage>
        <taxon>Eukaryota</taxon>
        <taxon>Haptista</taxon>
        <taxon>Haptophyta</taxon>
        <taxon>Prymnesiophyceae</taxon>
        <taxon>Isochrysidales</taxon>
        <taxon>Noelaerhabdaceae</taxon>
        <taxon>Emiliania</taxon>
    </lineage>
</organism>
<dbReference type="RefSeq" id="XP_005785603.1">
    <property type="nucleotide sequence ID" value="XM_005785546.1"/>
</dbReference>